<proteinExistence type="predicted"/>
<evidence type="ECO:0000256" key="3">
    <source>
        <dbReference type="ARBA" id="ARBA00022475"/>
    </source>
</evidence>
<feature type="domain" description="PTS EIIC type-3" evidence="10">
    <location>
        <begin position="8"/>
        <end position="407"/>
    </location>
</feature>
<dbReference type="Pfam" id="PF02378">
    <property type="entry name" value="PTS_EIIC"/>
    <property type="match status" value="1"/>
</dbReference>
<evidence type="ECO:0000256" key="7">
    <source>
        <dbReference type="ARBA" id="ARBA00023136"/>
    </source>
</evidence>
<dbReference type="PANTHER" id="PTHR33989">
    <property type="match status" value="1"/>
</dbReference>
<keyword evidence="12" id="KW-1185">Reference proteome</keyword>
<feature type="transmembrane region" description="Helical" evidence="9">
    <location>
        <begin position="31"/>
        <end position="51"/>
    </location>
</feature>
<dbReference type="InterPro" id="IPR003352">
    <property type="entry name" value="PTS_EIIC"/>
</dbReference>
<keyword evidence="5 9" id="KW-0812">Transmembrane</keyword>
<feature type="transmembrane region" description="Helical" evidence="9">
    <location>
        <begin position="216"/>
        <end position="237"/>
    </location>
</feature>
<name>A0ABP3UFI0_9CLOT</name>
<evidence type="ECO:0000313" key="12">
    <source>
        <dbReference type="Proteomes" id="UP001501510"/>
    </source>
</evidence>
<evidence type="ECO:0000256" key="5">
    <source>
        <dbReference type="ARBA" id="ARBA00022692"/>
    </source>
</evidence>
<evidence type="ECO:0000256" key="8">
    <source>
        <dbReference type="PIRNR" id="PIRNR006351"/>
    </source>
</evidence>
<feature type="transmembrane region" description="Helical" evidence="9">
    <location>
        <begin position="132"/>
        <end position="154"/>
    </location>
</feature>
<keyword evidence="7 8" id="KW-0472">Membrane</keyword>
<protein>
    <recommendedName>
        <fullName evidence="8">Permease IIC component</fullName>
    </recommendedName>
</protein>
<comment type="function">
    <text evidence="8">The phosphoenolpyruvate-dependent sugar phosphotransferase system (PTS), a major carbohydrate active -transport system, catalyzes the phosphorylation of incoming sugar substrates concomitant with their translocation across the cell membrane.</text>
</comment>
<dbReference type="PANTHER" id="PTHR33989:SF4">
    <property type="entry name" value="PTS SYSTEM N,N'-DIACETYLCHITOBIOSE-SPECIFIC EIIC COMPONENT"/>
    <property type="match status" value="1"/>
</dbReference>
<comment type="subcellular location">
    <subcellularLocation>
        <location evidence="1">Cell membrane</location>
        <topology evidence="1">Multi-pass membrane protein</topology>
    </subcellularLocation>
</comment>
<feature type="transmembrane region" description="Helical" evidence="9">
    <location>
        <begin position="71"/>
        <end position="94"/>
    </location>
</feature>
<evidence type="ECO:0000256" key="1">
    <source>
        <dbReference type="ARBA" id="ARBA00004651"/>
    </source>
</evidence>
<accession>A0ABP3UFI0</accession>
<dbReference type="InterPro" id="IPR051088">
    <property type="entry name" value="PTS_Sugar-EIIC/EIIB"/>
</dbReference>
<dbReference type="InterPro" id="IPR004501">
    <property type="entry name" value="PTS_EIIC_3"/>
</dbReference>
<evidence type="ECO:0000259" key="10">
    <source>
        <dbReference type="PROSITE" id="PS51105"/>
    </source>
</evidence>
<keyword evidence="2 8" id="KW-0813">Transport</keyword>
<dbReference type="RefSeq" id="WP_343757592.1">
    <property type="nucleotide sequence ID" value="NZ_BAAACG010000001.1"/>
</dbReference>
<gene>
    <name evidence="11" type="ORF">GCM10008906_00240</name>
</gene>
<feature type="transmembrane region" description="Helical" evidence="9">
    <location>
        <begin position="101"/>
        <end position="120"/>
    </location>
</feature>
<evidence type="ECO:0000313" key="11">
    <source>
        <dbReference type="EMBL" id="GAA0731582.1"/>
    </source>
</evidence>
<evidence type="ECO:0000256" key="4">
    <source>
        <dbReference type="ARBA" id="ARBA00022597"/>
    </source>
</evidence>
<dbReference type="Proteomes" id="UP001501510">
    <property type="component" value="Unassembled WGS sequence"/>
</dbReference>
<keyword evidence="3 8" id="KW-1003">Cell membrane</keyword>
<comment type="caution">
    <text evidence="11">The sequence shown here is derived from an EMBL/GenBank/DDBJ whole genome shotgun (WGS) entry which is preliminary data.</text>
</comment>
<dbReference type="PROSITE" id="PS51105">
    <property type="entry name" value="PTS_EIIC_TYPE_3"/>
    <property type="match status" value="1"/>
</dbReference>
<feature type="transmembrane region" description="Helical" evidence="9">
    <location>
        <begin position="179"/>
        <end position="196"/>
    </location>
</feature>
<sequence length="439" mass="48804">MEKLQRFLSKWLLPIAAKLEKNKQLSAIRKGMMTLVPVTLVGSVPMIFMQLPNIPNAPQWLLNPIIYIGKITNPIYFATFGCMSLFVAAFIGYYYALERKVWDIGSIVTALMSFITVATLTNDKGVQDFSYYSGTGIFVAIIVALISVEILHIFKNKLKFTINLGEGVPTPIKRSFENLWPILFSVLIIAILKFFIEKFTGVPVVKTVEVLFKPLTASVNTLPGIIFILFIQQLLWWFGIHGYAVTSPIWLAVAFQNADANAAMLKAGVASSQMFILTPNFMWDMASLSGSGIIGALAILMLFSKSKRYKAIGKLSIIPEFFGIGEPVLFGIPVILNPIMFIPLLITSPVAATIGWYAIKTGFVQPFKMVGPYLPIPFGATIASMDYKYVFVAIAIIASAVVIYYPFFKIVEKQAIEKERAAEGKNVEKSLDDFDFDFE</sequence>
<dbReference type="PIRSF" id="PIRSF006351">
    <property type="entry name" value="PTS_EIIC-Cellobiose"/>
    <property type="match status" value="1"/>
</dbReference>
<dbReference type="EMBL" id="BAAACG010000001">
    <property type="protein sequence ID" value="GAA0731582.1"/>
    <property type="molecule type" value="Genomic_DNA"/>
</dbReference>
<keyword evidence="6 9" id="KW-1133">Transmembrane helix</keyword>
<evidence type="ECO:0000256" key="9">
    <source>
        <dbReference type="SAM" id="Phobius"/>
    </source>
</evidence>
<evidence type="ECO:0000256" key="6">
    <source>
        <dbReference type="ARBA" id="ARBA00022989"/>
    </source>
</evidence>
<reference evidence="12" key="1">
    <citation type="journal article" date="2019" name="Int. J. Syst. Evol. Microbiol.">
        <title>The Global Catalogue of Microorganisms (GCM) 10K type strain sequencing project: providing services to taxonomists for standard genome sequencing and annotation.</title>
        <authorList>
            <consortium name="The Broad Institute Genomics Platform"/>
            <consortium name="The Broad Institute Genome Sequencing Center for Infectious Disease"/>
            <person name="Wu L."/>
            <person name="Ma J."/>
        </authorList>
    </citation>
    <scope>NUCLEOTIDE SEQUENCE [LARGE SCALE GENOMIC DNA]</scope>
    <source>
        <strain evidence="12">JCM 1407</strain>
    </source>
</reference>
<evidence type="ECO:0000256" key="2">
    <source>
        <dbReference type="ARBA" id="ARBA00022448"/>
    </source>
</evidence>
<feature type="transmembrane region" description="Helical" evidence="9">
    <location>
        <begin position="389"/>
        <end position="408"/>
    </location>
</feature>
<feature type="transmembrane region" description="Helical" evidence="9">
    <location>
        <begin position="315"/>
        <end position="335"/>
    </location>
</feature>
<keyword evidence="4 8" id="KW-0762">Sugar transport</keyword>
<feature type="transmembrane region" description="Helical" evidence="9">
    <location>
        <begin position="281"/>
        <end position="303"/>
    </location>
</feature>
<dbReference type="InterPro" id="IPR004796">
    <property type="entry name" value="PTS_IIC_cello"/>
</dbReference>
<organism evidence="11 12">
    <name type="scientific">Clostridium oceanicum</name>
    <dbReference type="NCBI Taxonomy" id="1543"/>
    <lineage>
        <taxon>Bacteria</taxon>
        <taxon>Bacillati</taxon>
        <taxon>Bacillota</taxon>
        <taxon>Clostridia</taxon>
        <taxon>Eubacteriales</taxon>
        <taxon>Clostridiaceae</taxon>
        <taxon>Clostridium</taxon>
    </lineage>
</organism>